<accession>W3A216</accession>
<reference evidence="1 2" key="1">
    <citation type="submission" date="2013-11" db="EMBL/GenBank/DDBJ databases">
        <title>The Genome Sequence of Phytophthora parasitica P10297.</title>
        <authorList>
            <consortium name="The Broad Institute Genomics Platform"/>
            <person name="Russ C."/>
            <person name="Tyler B."/>
            <person name="Panabieres F."/>
            <person name="Shan W."/>
            <person name="Tripathy S."/>
            <person name="Grunwald N."/>
            <person name="Machado M."/>
            <person name="Johnson C.S."/>
            <person name="Walker B."/>
            <person name="Young S.K."/>
            <person name="Zeng Q."/>
            <person name="Gargeya S."/>
            <person name="Fitzgerald M."/>
            <person name="Haas B."/>
            <person name="Abouelleil A."/>
            <person name="Allen A.W."/>
            <person name="Alvarado L."/>
            <person name="Arachchi H.M."/>
            <person name="Berlin A.M."/>
            <person name="Chapman S.B."/>
            <person name="Gainer-Dewar J."/>
            <person name="Goldberg J."/>
            <person name="Griggs A."/>
            <person name="Gujja S."/>
            <person name="Hansen M."/>
            <person name="Howarth C."/>
            <person name="Imamovic A."/>
            <person name="Ireland A."/>
            <person name="Larimer J."/>
            <person name="McCowan C."/>
            <person name="Murphy C."/>
            <person name="Pearson M."/>
            <person name="Poon T.W."/>
            <person name="Priest M."/>
            <person name="Roberts A."/>
            <person name="Saif S."/>
            <person name="Shea T."/>
            <person name="Sisk P."/>
            <person name="Sykes S."/>
            <person name="Wortman J."/>
            <person name="Nusbaum C."/>
            <person name="Birren B."/>
        </authorList>
    </citation>
    <scope>NUCLEOTIDE SEQUENCE [LARGE SCALE GENOMIC DNA]</scope>
    <source>
        <strain evidence="1 2">P10297</strain>
    </source>
</reference>
<organism evidence="1 2">
    <name type="scientific">Phytophthora nicotianae P10297</name>
    <dbReference type="NCBI Taxonomy" id="1317064"/>
    <lineage>
        <taxon>Eukaryota</taxon>
        <taxon>Sar</taxon>
        <taxon>Stramenopiles</taxon>
        <taxon>Oomycota</taxon>
        <taxon>Peronosporomycetes</taxon>
        <taxon>Peronosporales</taxon>
        <taxon>Peronosporaceae</taxon>
        <taxon>Phytophthora</taxon>
    </lineage>
</organism>
<gene>
    <name evidence="1" type="ORF">F442_01867</name>
</gene>
<evidence type="ECO:0000313" key="1">
    <source>
        <dbReference type="EMBL" id="ETP53206.1"/>
    </source>
</evidence>
<protein>
    <submittedName>
        <fullName evidence="1">Uncharacterized protein</fullName>
    </submittedName>
</protein>
<evidence type="ECO:0000313" key="2">
    <source>
        <dbReference type="Proteomes" id="UP000018948"/>
    </source>
</evidence>
<comment type="caution">
    <text evidence="1">The sequence shown here is derived from an EMBL/GenBank/DDBJ whole genome shotgun (WGS) entry which is preliminary data.</text>
</comment>
<dbReference type="EMBL" id="ANIY01000367">
    <property type="protein sequence ID" value="ETP53206.1"/>
    <property type="molecule type" value="Genomic_DNA"/>
</dbReference>
<proteinExistence type="predicted"/>
<name>W3A216_PHYNI</name>
<sequence length="58" mass="6793">MKHATTSATLGGSRTLMEYHCHTKRAKLRRAIWKESHFNRKGDLSDRKNDTQALFDFK</sequence>
<dbReference type="Proteomes" id="UP000018948">
    <property type="component" value="Unassembled WGS sequence"/>
</dbReference>
<dbReference type="AlphaFoldDB" id="W3A216"/>